<keyword evidence="4 6" id="KW-0418">Kinase</keyword>
<proteinExistence type="predicted"/>
<evidence type="ECO:0000256" key="3">
    <source>
        <dbReference type="ARBA" id="ARBA00022741"/>
    </source>
</evidence>
<reference evidence="6" key="1">
    <citation type="submission" date="2018-02" db="EMBL/GenBank/DDBJ databases">
        <title>Rhizophora mucronata_Transcriptome.</title>
        <authorList>
            <person name="Meera S.P."/>
            <person name="Sreeshan A."/>
            <person name="Augustine A."/>
        </authorList>
    </citation>
    <scope>NUCLEOTIDE SEQUENCE</scope>
    <source>
        <tissue evidence="6">Leaf</tissue>
    </source>
</reference>
<dbReference type="EMBL" id="GGEC01036191">
    <property type="protein sequence ID" value="MBX16675.1"/>
    <property type="molecule type" value="Transcribed_RNA"/>
</dbReference>
<name>A0A2P2LFC6_RHIMU</name>
<dbReference type="GO" id="GO:0005524">
    <property type="term" value="F:ATP binding"/>
    <property type="evidence" value="ECO:0007669"/>
    <property type="project" value="UniProtKB-KW"/>
</dbReference>
<keyword evidence="3" id="KW-0547">Nucleotide-binding</keyword>
<dbReference type="PANTHER" id="PTHR45646:SF12">
    <property type="entry name" value="SERINE_THREONINE-PROTEIN KINASE AFC1"/>
    <property type="match status" value="1"/>
</dbReference>
<evidence type="ECO:0000256" key="2">
    <source>
        <dbReference type="ARBA" id="ARBA00022679"/>
    </source>
</evidence>
<dbReference type="GO" id="GO:0005634">
    <property type="term" value="C:nucleus"/>
    <property type="evidence" value="ECO:0007669"/>
    <property type="project" value="TreeGrafter"/>
</dbReference>
<dbReference type="InterPro" id="IPR051175">
    <property type="entry name" value="CLK_kinases"/>
</dbReference>
<keyword evidence="1" id="KW-0723">Serine/threonine-protein kinase</keyword>
<keyword evidence="2" id="KW-0808">Transferase</keyword>
<evidence type="ECO:0000256" key="5">
    <source>
        <dbReference type="ARBA" id="ARBA00022840"/>
    </source>
</evidence>
<accession>A0A2P2LFC6</accession>
<dbReference type="AlphaFoldDB" id="A0A2P2LFC6"/>
<keyword evidence="5" id="KW-0067">ATP-binding</keyword>
<protein>
    <submittedName>
        <fullName evidence="6">Serine/threonine-protein kinase AFC1</fullName>
    </submittedName>
</protein>
<dbReference type="PANTHER" id="PTHR45646">
    <property type="entry name" value="SERINE/THREONINE-PROTEIN KINASE DOA-RELATED"/>
    <property type="match status" value="1"/>
</dbReference>
<evidence type="ECO:0000256" key="4">
    <source>
        <dbReference type="ARBA" id="ARBA00022777"/>
    </source>
</evidence>
<sequence>MMERVLGPLPQHMVVRADRRAEKYFRRGTRLDWPEGATSRESMKAVWKLPRLPVFSVDFIFLFTIHKLIHAPHKSLASIVDQLGATLMDGLREAYLRRCS</sequence>
<evidence type="ECO:0000256" key="1">
    <source>
        <dbReference type="ARBA" id="ARBA00022527"/>
    </source>
</evidence>
<evidence type="ECO:0000313" key="6">
    <source>
        <dbReference type="EMBL" id="MBX16675.1"/>
    </source>
</evidence>
<organism evidence="6">
    <name type="scientific">Rhizophora mucronata</name>
    <name type="common">Asiatic mangrove</name>
    <dbReference type="NCBI Taxonomy" id="61149"/>
    <lineage>
        <taxon>Eukaryota</taxon>
        <taxon>Viridiplantae</taxon>
        <taxon>Streptophyta</taxon>
        <taxon>Embryophyta</taxon>
        <taxon>Tracheophyta</taxon>
        <taxon>Spermatophyta</taxon>
        <taxon>Magnoliopsida</taxon>
        <taxon>eudicotyledons</taxon>
        <taxon>Gunneridae</taxon>
        <taxon>Pentapetalae</taxon>
        <taxon>rosids</taxon>
        <taxon>fabids</taxon>
        <taxon>Malpighiales</taxon>
        <taxon>Rhizophoraceae</taxon>
        <taxon>Rhizophora</taxon>
    </lineage>
</organism>
<dbReference type="GO" id="GO:0004674">
    <property type="term" value="F:protein serine/threonine kinase activity"/>
    <property type="evidence" value="ECO:0007669"/>
    <property type="project" value="UniProtKB-KW"/>
</dbReference>